<keyword evidence="3" id="KW-1185">Reference proteome</keyword>
<dbReference type="AlphaFoldDB" id="A0AAD9A693"/>
<gene>
    <name evidence="2" type="ORF">CCHR01_15429</name>
</gene>
<sequence length="204" mass="22996">MPRVILTVGGGQTRQILPQESIRIDSLRETRTERQTATFLRRSGYSQCASLMPHLGSKPNLHTRSTSVPQSSDRQWAHRLDHPHSFNTQPAARPRLLVGWRPPRASLAGPIPTNFWKKRTSCHAPFGAVFSTAALETLRHDEMPPGRLPPPSYKRPWDCRVNSDSPTLYRREGSRHRVLEGASSRGGRGIGRFPSFQHRGRCPP</sequence>
<proteinExistence type="predicted"/>
<dbReference type="EMBL" id="JAQOWY010000446">
    <property type="protein sequence ID" value="KAK1841929.1"/>
    <property type="molecule type" value="Genomic_DNA"/>
</dbReference>
<reference evidence="2" key="1">
    <citation type="submission" date="2023-01" db="EMBL/GenBank/DDBJ databases">
        <title>Colletotrichum chrysophilum M932 genome sequence.</title>
        <authorList>
            <person name="Baroncelli R."/>
        </authorList>
    </citation>
    <scope>NUCLEOTIDE SEQUENCE</scope>
    <source>
        <strain evidence="2">M932</strain>
    </source>
</reference>
<name>A0AAD9A693_9PEZI</name>
<organism evidence="2 3">
    <name type="scientific">Colletotrichum chrysophilum</name>
    <dbReference type="NCBI Taxonomy" id="1836956"/>
    <lineage>
        <taxon>Eukaryota</taxon>
        <taxon>Fungi</taxon>
        <taxon>Dikarya</taxon>
        <taxon>Ascomycota</taxon>
        <taxon>Pezizomycotina</taxon>
        <taxon>Sordariomycetes</taxon>
        <taxon>Hypocreomycetidae</taxon>
        <taxon>Glomerellales</taxon>
        <taxon>Glomerellaceae</taxon>
        <taxon>Colletotrichum</taxon>
        <taxon>Colletotrichum gloeosporioides species complex</taxon>
    </lineage>
</organism>
<dbReference type="Proteomes" id="UP001243330">
    <property type="component" value="Unassembled WGS sequence"/>
</dbReference>
<accession>A0AAD9A693</accession>
<evidence type="ECO:0000313" key="2">
    <source>
        <dbReference type="EMBL" id="KAK1841929.1"/>
    </source>
</evidence>
<evidence type="ECO:0000256" key="1">
    <source>
        <dbReference type="SAM" id="MobiDB-lite"/>
    </source>
</evidence>
<comment type="caution">
    <text evidence="2">The sequence shown here is derived from an EMBL/GenBank/DDBJ whole genome shotgun (WGS) entry which is preliminary data.</text>
</comment>
<evidence type="ECO:0000313" key="3">
    <source>
        <dbReference type="Proteomes" id="UP001243330"/>
    </source>
</evidence>
<feature type="region of interest" description="Disordered" evidence="1">
    <location>
        <begin position="181"/>
        <end position="204"/>
    </location>
</feature>
<protein>
    <submittedName>
        <fullName evidence="2">Uncharacterized protein</fullName>
    </submittedName>
</protein>